<organism evidence="2 3">
    <name type="scientific">Ursus maritimus</name>
    <name type="common">Polar bear</name>
    <name type="synonym">Thalarctos maritimus</name>
    <dbReference type="NCBI Taxonomy" id="29073"/>
    <lineage>
        <taxon>Eukaryota</taxon>
        <taxon>Metazoa</taxon>
        <taxon>Chordata</taxon>
        <taxon>Craniata</taxon>
        <taxon>Vertebrata</taxon>
        <taxon>Euteleostomi</taxon>
        <taxon>Mammalia</taxon>
        <taxon>Eutheria</taxon>
        <taxon>Laurasiatheria</taxon>
        <taxon>Carnivora</taxon>
        <taxon>Caniformia</taxon>
        <taxon>Ursidae</taxon>
        <taxon>Ursus</taxon>
    </lineage>
</organism>
<keyword evidence="2" id="KW-1185">Reference proteome</keyword>
<sequence>MAKKGHLHASQGPLPLDKPDQLPPTFLQGRNRESAAWNVRGQAPSLPAPSVEPQAPERPHHDTGATQEPLKVLGGNLGSPWNSDSSLLSLRQSSLGKCRESVTSLVSSGYAGDEENSEVSLVGSTPMLRLQRRLHTQAGSAPTSQLCAIYSPSQIRSRLASQARGTKQPGGEK</sequence>
<proteinExistence type="predicted"/>
<dbReference type="PANTHER" id="PTHR40139">
    <property type="entry name" value="PROTEIN TNT"/>
    <property type="match status" value="1"/>
</dbReference>
<evidence type="ECO:0000256" key="1">
    <source>
        <dbReference type="SAM" id="MobiDB-lite"/>
    </source>
</evidence>
<dbReference type="OrthoDB" id="9836596at2759"/>
<dbReference type="PANTHER" id="PTHR40139:SF1">
    <property type="entry name" value="PROTEIN TNT"/>
    <property type="match status" value="1"/>
</dbReference>
<evidence type="ECO:0000313" key="2">
    <source>
        <dbReference type="Proteomes" id="UP000261680"/>
    </source>
</evidence>
<dbReference type="AlphaFoldDB" id="A0A8M1GA19"/>
<dbReference type="RefSeq" id="XP_040492493.1">
    <property type="nucleotide sequence ID" value="XM_040636559.1"/>
</dbReference>
<feature type="region of interest" description="Disordered" evidence="1">
    <location>
        <begin position="1"/>
        <end position="86"/>
    </location>
</feature>
<protein>
    <submittedName>
        <fullName evidence="3">Protein TNT</fullName>
    </submittedName>
</protein>
<dbReference type="InterPro" id="IPR031520">
    <property type="entry name" value="DUF4694"/>
</dbReference>
<evidence type="ECO:0000313" key="3">
    <source>
        <dbReference type="RefSeq" id="XP_040492493.1"/>
    </source>
</evidence>
<dbReference type="Pfam" id="PF15765">
    <property type="entry name" value="DUF4694"/>
    <property type="match status" value="1"/>
</dbReference>
<accession>A0A8M1GA19</accession>
<gene>
    <name evidence="3" type="primary">CUNH16orf82</name>
</gene>
<dbReference type="KEGG" id="umr:103657900"/>
<reference evidence="3" key="1">
    <citation type="submission" date="2025-08" db="UniProtKB">
        <authorList>
            <consortium name="RefSeq"/>
        </authorList>
    </citation>
    <scope>IDENTIFICATION</scope>
    <source>
        <tissue evidence="3">Whole blood</tissue>
    </source>
</reference>
<dbReference type="Proteomes" id="UP000261680">
    <property type="component" value="Unplaced"/>
</dbReference>
<name>A0A8M1GA19_URSMA</name>
<dbReference type="GeneID" id="103657900"/>
<dbReference type="CTD" id="123825438"/>